<dbReference type="InterPro" id="IPR052165">
    <property type="entry name" value="Membrane_assoc_protease"/>
</dbReference>
<evidence type="ECO:0000313" key="7">
    <source>
        <dbReference type="EMBL" id="ADI02263.1"/>
    </source>
</evidence>
<dbReference type="PANTHER" id="PTHR33507:SF3">
    <property type="entry name" value="INNER MEMBRANE PROTEIN YBBJ"/>
    <property type="match status" value="1"/>
</dbReference>
<dbReference type="Proteomes" id="UP000000378">
    <property type="component" value="Chromosome"/>
</dbReference>
<dbReference type="SUPFAM" id="SSF141322">
    <property type="entry name" value="NfeD domain-like"/>
    <property type="match status" value="1"/>
</dbReference>
<comment type="subcellular location">
    <subcellularLocation>
        <location evidence="1">Membrane</location>
        <topology evidence="1">Multi-pass membrane protein</topology>
    </subcellularLocation>
</comment>
<evidence type="ECO:0000256" key="2">
    <source>
        <dbReference type="ARBA" id="ARBA00022692"/>
    </source>
</evidence>
<proteinExistence type="predicted"/>
<evidence type="ECO:0000256" key="1">
    <source>
        <dbReference type="ARBA" id="ARBA00004141"/>
    </source>
</evidence>
<keyword evidence="3 5" id="KW-1133">Transmembrane helix</keyword>
<dbReference type="InterPro" id="IPR012340">
    <property type="entry name" value="NA-bd_OB-fold"/>
</dbReference>
<accession>D7CNH8</accession>
<dbReference type="eggNOG" id="COG1585">
    <property type="taxonomic scope" value="Bacteria"/>
</dbReference>
<evidence type="ECO:0000256" key="5">
    <source>
        <dbReference type="SAM" id="Phobius"/>
    </source>
</evidence>
<dbReference type="Pfam" id="PF01957">
    <property type="entry name" value="NfeD"/>
    <property type="match status" value="1"/>
</dbReference>
<evidence type="ECO:0000256" key="4">
    <source>
        <dbReference type="ARBA" id="ARBA00023136"/>
    </source>
</evidence>
<gene>
    <name evidence="7" type="ordered locus">Slip_1500</name>
</gene>
<dbReference type="EMBL" id="CP002048">
    <property type="protein sequence ID" value="ADI02263.1"/>
    <property type="molecule type" value="Genomic_DNA"/>
</dbReference>
<name>D7CNH8_SYNLT</name>
<evidence type="ECO:0000256" key="3">
    <source>
        <dbReference type="ARBA" id="ARBA00022989"/>
    </source>
</evidence>
<evidence type="ECO:0000313" key="8">
    <source>
        <dbReference type="Proteomes" id="UP000000378"/>
    </source>
</evidence>
<dbReference type="GO" id="GO:0005886">
    <property type="term" value="C:plasma membrane"/>
    <property type="evidence" value="ECO:0007669"/>
    <property type="project" value="TreeGrafter"/>
</dbReference>
<keyword evidence="2 5" id="KW-0812">Transmembrane</keyword>
<feature type="transmembrane region" description="Helical" evidence="5">
    <location>
        <begin position="12"/>
        <end position="41"/>
    </location>
</feature>
<protein>
    <recommendedName>
        <fullName evidence="6">NfeD-like C-terminal domain-containing protein</fullName>
    </recommendedName>
</protein>
<reference evidence="8" key="1">
    <citation type="journal article" date="2010" name="Stand. Genomic Sci.">
        <title>Complete genome sequence of Syntrophothermus lipocalidus type strain (TGB-C1T).</title>
        <authorList>
            <consortium name="US DOE Joint Genome Institute (JGI-PGF)"/>
            <person name="Djao O."/>
            <person name="Zhang X."/>
            <person name="Lucas S."/>
            <person name="Lapidus A."/>
            <person name="Glavina Del Rio T."/>
            <person name="Nolan M."/>
            <person name="Tice H."/>
            <person name="Cheng J."/>
            <person name="Han C."/>
            <person name="Tapia R."/>
            <person name="Goodwin L."/>
            <person name="Pitluck S."/>
            <person name="Liolios K."/>
            <person name="Ivanova N."/>
            <person name="Mavromatis K."/>
            <person name="Mikhailova N."/>
            <person name="Ovchinnikova G."/>
            <person name="Pati A."/>
            <person name="Brambilla E."/>
            <person name="Chen A."/>
            <person name="Palaniappan K."/>
            <person name="Land M."/>
            <person name="Hauser L."/>
            <person name="Chang Y."/>
            <person name="Jeffries C."/>
            <person name="Rohde M."/>
            <person name="Sikorski J."/>
            <person name="Spring S."/>
            <person name="Goker M."/>
            <person name="Detter J."/>
            <person name="Woyke T."/>
            <person name="Bristow J."/>
            <person name="Eisen J."/>
            <person name="Markowitz V."/>
            <person name="Hugenholtz P."/>
            <person name="Kyrpides N."/>
            <person name="Klenk H."/>
        </authorList>
    </citation>
    <scope>NUCLEOTIDE SEQUENCE [LARGE SCALE GENOMIC DNA]</scope>
    <source>
        <strain evidence="8">DSM 12680 / TGB-C1</strain>
    </source>
</reference>
<organism evidence="7 8">
    <name type="scientific">Syntrophothermus lipocalidus (strain DSM 12680 / TGB-C1)</name>
    <dbReference type="NCBI Taxonomy" id="643648"/>
    <lineage>
        <taxon>Bacteria</taxon>
        <taxon>Bacillati</taxon>
        <taxon>Bacillota</taxon>
        <taxon>Clostridia</taxon>
        <taxon>Eubacteriales</taxon>
        <taxon>Syntrophomonadaceae</taxon>
        <taxon>Syntrophothermus</taxon>
    </lineage>
</organism>
<keyword evidence="8" id="KW-1185">Reference proteome</keyword>
<feature type="transmembrane region" description="Helical" evidence="5">
    <location>
        <begin position="47"/>
        <end position="69"/>
    </location>
</feature>
<keyword evidence="4 5" id="KW-0472">Membrane</keyword>
<dbReference type="PANTHER" id="PTHR33507">
    <property type="entry name" value="INNER MEMBRANE PROTEIN YBBJ"/>
    <property type="match status" value="1"/>
</dbReference>
<dbReference type="KEGG" id="slp:Slip_1500"/>
<evidence type="ECO:0000259" key="6">
    <source>
        <dbReference type="Pfam" id="PF01957"/>
    </source>
</evidence>
<dbReference type="InterPro" id="IPR002810">
    <property type="entry name" value="NfeD-like_C"/>
</dbReference>
<dbReference type="HOGENOM" id="CLU_116732_2_1_9"/>
<feature type="domain" description="NfeD-like C-terminal" evidence="6">
    <location>
        <begin position="82"/>
        <end position="139"/>
    </location>
</feature>
<dbReference type="STRING" id="643648.Slip_1500"/>
<dbReference type="Gene3D" id="2.40.50.140">
    <property type="entry name" value="Nucleic acid-binding proteins"/>
    <property type="match status" value="1"/>
</dbReference>
<sequence>MSHVVWMVIALACGIVEILTVGFWFLWLALAALLVALFTWVGLTKSLAAQLAVFAGFTVFFTVFTRPLAMKFFETRDVRSNVDSLIGKRAVVIKAISPRETGQVKVYGDVWTAVADQDIPEGVPVIIRSVEGVKVRVQPADQ</sequence>
<dbReference type="AlphaFoldDB" id="D7CNH8"/>
<reference evidence="7 8" key="2">
    <citation type="journal article" date="2010" name="Stand. Genomic Sci.">
        <title>Complete genome sequence of Syntrophothermus lipocalidus type strain (TGB-C1).</title>
        <authorList>
            <person name="Djao O.D."/>
            <person name="Zhang X."/>
            <person name="Lucas S."/>
            <person name="Lapidus A."/>
            <person name="Del Rio T.G."/>
            <person name="Nolan M."/>
            <person name="Tice H."/>
            <person name="Cheng J.F."/>
            <person name="Han C."/>
            <person name="Tapia R."/>
            <person name="Goodwin L."/>
            <person name="Pitluck S."/>
            <person name="Liolios K."/>
            <person name="Ivanova N."/>
            <person name="Mavromatis K."/>
            <person name="Mikhailova N."/>
            <person name="Ovchinnikova G."/>
            <person name="Pati A."/>
            <person name="Brambilla E."/>
            <person name="Chen A."/>
            <person name="Palaniappan K."/>
            <person name="Land M."/>
            <person name="Hauser L."/>
            <person name="Chang Y.J."/>
            <person name="Jeffries C.D."/>
            <person name="Rohde M."/>
            <person name="Sikorski J."/>
            <person name="Spring S."/>
            <person name="Goker M."/>
            <person name="Detter J.C."/>
            <person name="Woyke T."/>
            <person name="Bristow J."/>
            <person name="Eisen J.A."/>
            <person name="Markowitz V."/>
            <person name="Hugenholtz P."/>
            <person name="Kyrpides N.C."/>
            <person name="Klenk H.P."/>
        </authorList>
    </citation>
    <scope>NUCLEOTIDE SEQUENCE [LARGE SCALE GENOMIC DNA]</scope>
    <source>
        <strain evidence="8">DSM 12680 / TGB-C1</strain>
    </source>
</reference>
<dbReference type="RefSeq" id="WP_013175665.1">
    <property type="nucleotide sequence ID" value="NC_014220.1"/>
</dbReference>